<feature type="compositionally biased region" description="Low complexity" evidence="1">
    <location>
        <begin position="441"/>
        <end position="460"/>
    </location>
</feature>
<gene>
    <name evidence="2" type="ORF">HYDPIDRAFT_190473</name>
</gene>
<dbReference type="Gene3D" id="3.30.710.10">
    <property type="entry name" value="Potassium Channel Kv1.1, Chain A"/>
    <property type="match status" value="1"/>
</dbReference>
<feature type="region of interest" description="Disordered" evidence="1">
    <location>
        <begin position="137"/>
        <end position="166"/>
    </location>
</feature>
<feature type="compositionally biased region" description="Acidic residues" evidence="1">
    <location>
        <begin position="96"/>
        <end position="110"/>
    </location>
</feature>
<evidence type="ECO:0000256" key="1">
    <source>
        <dbReference type="SAM" id="MobiDB-lite"/>
    </source>
</evidence>
<keyword evidence="3" id="KW-1185">Reference proteome</keyword>
<feature type="region of interest" description="Disordered" evidence="1">
    <location>
        <begin position="86"/>
        <end position="112"/>
    </location>
</feature>
<evidence type="ECO:0008006" key="4">
    <source>
        <dbReference type="Google" id="ProtNLM"/>
    </source>
</evidence>
<dbReference type="OrthoDB" id="6359816at2759"/>
<dbReference type="Proteomes" id="UP000053820">
    <property type="component" value="Unassembled WGS sequence"/>
</dbReference>
<feature type="region of interest" description="Disordered" evidence="1">
    <location>
        <begin position="400"/>
        <end position="490"/>
    </location>
</feature>
<feature type="region of interest" description="Disordered" evidence="1">
    <location>
        <begin position="184"/>
        <end position="203"/>
    </location>
</feature>
<dbReference type="EMBL" id="KN839884">
    <property type="protein sequence ID" value="KIJ59617.1"/>
    <property type="molecule type" value="Genomic_DNA"/>
</dbReference>
<sequence>MSSSSKQSGIEELLRKSLLGEELINTQFHLFSARSISSGRAITPRVLCANNALLTESSKYFLDLLSSEGKPSDTSLIDIDIVENEKVPSGTPIDDYGYESDSDLDDEEQSEPVVSVEAPEGWHHNCAAHVHKLLASKEADQSDAASDSGASDTFVSSNGDEAGSDEGLLVDKERSETSAAATIIQNHHPSPETSAKKSANSNATRLRSLGSRHIFVKDTAFQTWYTLLSYLYTDKITFLPPTSSGARPKEFSMSPSKEPKCSAKSMYRLAFKVGLGDLRNEALASILSNLTEHNILRELSCRLLSSNPPLLEMELDILYKHIASPPVVAGLPALVKRIANKELLHGADIIVGLHSRILKEHYPSTPPKPRPNRAPSPVITWSDLEPVQAASQEAEDPLHTLAPTPECLPIDGALEPEATGGGFGSSWNIPAAPSESDALSGEEGPAAEGPAAEGTAPEGPNRAIVGNTVIVRPSKSGGGGGGGGKKKKKK</sequence>
<name>A0A0C9W9N4_9AGAM</name>
<protein>
    <recommendedName>
        <fullName evidence="4">BTB domain-containing protein</fullName>
    </recommendedName>
</protein>
<organism evidence="2 3">
    <name type="scientific">Hydnomerulius pinastri MD-312</name>
    <dbReference type="NCBI Taxonomy" id="994086"/>
    <lineage>
        <taxon>Eukaryota</taxon>
        <taxon>Fungi</taxon>
        <taxon>Dikarya</taxon>
        <taxon>Basidiomycota</taxon>
        <taxon>Agaricomycotina</taxon>
        <taxon>Agaricomycetes</taxon>
        <taxon>Agaricomycetidae</taxon>
        <taxon>Boletales</taxon>
        <taxon>Boletales incertae sedis</taxon>
        <taxon>Leucogyrophana</taxon>
    </lineage>
</organism>
<evidence type="ECO:0000313" key="3">
    <source>
        <dbReference type="Proteomes" id="UP000053820"/>
    </source>
</evidence>
<accession>A0A0C9W9N4</accession>
<feature type="compositionally biased region" description="Low complexity" evidence="1">
    <location>
        <begin position="142"/>
        <end position="152"/>
    </location>
</feature>
<proteinExistence type="predicted"/>
<evidence type="ECO:0000313" key="2">
    <source>
        <dbReference type="EMBL" id="KIJ59617.1"/>
    </source>
</evidence>
<dbReference type="InterPro" id="IPR011333">
    <property type="entry name" value="SKP1/BTB/POZ_sf"/>
</dbReference>
<reference evidence="2 3" key="1">
    <citation type="submission" date="2014-04" db="EMBL/GenBank/DDBJ databases">
        <title>Evolutionary Origins and Diversification of the Mycorrhizal Mutualists.</title>
        <authorList>
            <consortium name="DOE Joint Genome Institute"/>
            <consortium name="Mycorrhizal Genomics Consortium"/>
            <person name="Kohler A."/>
            <person name="Kuo A."/>
            <person name="Nagy L.G."/>
            <person name="Floudas D."/>
            <person name="Copeland A."/>
            <person name="Barry K.W."/>
            <person name="Cichocki N."/>
            <person name="Veneault-Fourrey C."/>
            <person name="LaButti K."/>
            <person name="Lindquist E.A."/>
            <person name="Lipzen A."/>
            <person name="Lundell T."/>
            <person name="Morin E."/>
            <person name="Murat C."/>
            <person name="Riley R."/>
            <person name="Ohm R."/>
            <person name="Sun H."/>
            <person name="Tunlid A."/>
            <person name="Henrissat B."/>
            <person name="Grigoriev I.V."/>
            <person name="Hibbett D.S."/>
            <person name="Martin F."/>
        </authorList>
    </citation>
    <scope>NUCLEOTIDE SEQUENCE [LARGE SCALE GENOMIC DNA]</scope>
    <source>
        <strain evidence="2 3">MD-312</strain>
    </source>
</reference>
<dbReference type="HOGENOM" id="CLU_043561_0_0_1"/>
<dbReference type="AlphaFoldDB" id="A0A0C9W9N4"/>